<evidence type="ECO:0000313" key="1">
    <source>
        <dbReference type="EMBL" id="OIQ69804.1"/>
    </source>
</evidence>
<organism evidence="1">
    <name type="scientific">mine drainage metagenome</name>
    <dbReference type="NCBI Taxonomy" id="410659"/>
    <lineage>
        <taxon>unclassified sequences</taxon>
        <taxon>metagenomes</taxon>
        <taxon>ecological metagenomes</taxon>
    </lineage>
</organism>
<dbReference type="EMBL" id="MLJW01004526">
    <property type="protein sequence ID" value="OIQ69804.1"/>
    <property type="molecule type" value="Genomic_DNA"/>
</dbReference>
<protein>
    <submittedName>
        <fullName evidence="1">Uncharacterized protein</fullName>
    </submittedName>
</protein>
<name>A0A1J5PQF2_9ZZZZ</name>
<gene>
    <name evidence="1" type="ORF">GALL_485930</name>
</gene>
<dbReference type="AlphaFoldDB" id="A0A1J5PQF2"/>
<sequence length="36" mass="3764">MALNVNSVATAARAINRVCMVFPLVLARGKDCSGIT</sequence>
<proteinExistence type="predicted"/>
<comment type="caution">
    <text evidence="1">The sequence shown here is derived from an EMBL/GenBank/DDBJ whole genome shotgun (WGS) entry which is preliminary data.</text>
</comment>
<accession>A0A1J5PQF2</accession>
<reference evidence="1" key="1">
    <citation type="submission" date="2016-10" db="EMBL/GenBank/DDBJ databases">
        <title>Sequence of Gallionella enrichment culture.</title>
        <authorList>
            <person name="Poehlein A."/>
            <person name="Muehling M."/>
            <person name="Daniel R."/>
        </authorList>
    </citation>
    <scope>NUCLEOTIDE SEQUENCE</scope>
</reference>